<feature type="compositionally biased region" description="Polar residues" evidence="1">
    <location>
        <begin position="36"/>
        <end position="67"/>
    </location>
</feature>
<organism evidence="2 3">
    <name type="scientific">Phytophthora nicotianae P10297</name>
    <dbReference type="NCBI Taxonomy" id="1317064"/>
    <lineage>
        <taxon>Eukaryota</taxon>
        <taxon>Sar</taxon>
        <taxon>Stramenopiles</taxon>
        <taxon>Oomycota</taxon>
        <taxon>Peronosporomycetes</taxon>
        <taxon>Peronosporales</taxon>
        <taxon>Peronosporaceae</taxon>
        <taxon>Phytophthora</taxon>
    </lineage>
</organism>
<evidence type="ECO:0000313" key="3">
    <source>
        <dbReference type="Proteomes" id="UP000018948"/>
    </source>
</evidence>
<reference evidence="2 3" key="1">
    <citation type="submission" date="2013-11" db="EMBL/GenBank/DDBJ databases">
        <title>The Genome Sequence of Phytophthora parasitica P10297.</title>
        <authorList>
            <consortium name="The Broad Institute Genomics Platform"/>
            <person name="Russ C."/>
            <person name="Tyler B."/>
            <person name="Panabieres F."/>
            <person name="Shan W."/>
            <person name="Tripathy S."/>
            <person name="Grunwald N."/>
            <person name="Machado M."/>
            <person name="Johnson C.S."/>
            <person name="Walker B."/>
            <person name="Young S.K."/>
            <person name="Zeng Q."/>
            <person name="Gargeya S."/>
            <person name="Fitzgerald M."/>
            <person name="Haas B."/>
            <person name="Abouelleil A."/>
            <person name="Allen A.W."/>
            <person name="Alvarado L."/>
            <person name="Arachchi H.M."/>
            <person name="Berlin A.M."/>
            <person name="Chapman S.B."/>
            <person name="Gainer-Dewar J."/>
            <person name="Goldberg J."/>
            <person name="Griggs A."/>
            <person name="Gujja S."/>
            <person name="Hansen M."/>
            <person name="Howarth C."/>
            <person name="Imamovic A."/>
            <person name="Ireland A."/>
            <person name="Larimer J."/>
            <person name="McCowan C."/>
            <person name="Murphy C."/>
            <person name="Pearson M."/>
            <person name="Poon T.W."/>
            <person name="Priest M."/>
            <person name="Roberts A."/>
            <person name="Saif S."/>
            <person name="Shea T."/>
            <person name="Sisk P."/>
            <person name="Sykes S."/>
            <person name="Wortman J."/>
            <person name="Nusbaum C."/>
            <person name="Birren B."/>
        </authorList>
    </citation>
    <scope>NUCLEOTIDE SEQUENCE [LARGE SCALE GENOMIC DNA]</scope>
    <source>
        <strain evidence="2 3">P10297</strain>
    </source>
</reference>
<sequence length="119" mass="12498">TARWSPSRGCAGHTGSSARRARGSRSSSGGARCVNGSWSVCSRSGIASSTRNHLAQSRKTTASSSPAHSRDHVAEIRETTASTAGARDHFTETRQTTAHSWQTSAHSSSADARHHLGEA</sequence>
<comment type="caution">
    <text evidence="2">The sequence shown here is derived from an EMBL/GenBank/DDBJ whole genome shotgun (WGS) entry which is preliminary data.</text>
</comment>
<protein>
    <submittedName>
        <fullName evidence="2">Uncharacterized protein</fullName>
    </submittedName>
</protein>
<name>W2ZMS6_PHYNI</name>
<feature type="compositionally biased region" description="Basic and acidic residues" evidence="1">
    <location>
        <begin position="68"/>
        <end position="78"/>
    </location>
</feature>
<dbReference type="Proteomes" id="UP000018948">
    <property type="component" value="Unassembled WGS sequence"/>
</dbReference>
<evidence type="ECO:0000313" key="2">
    <source>
        <dbReference type="EMBL" id="ETP48261.1"/>
    </source>
</evidence>
<gene>
    <name evidence="2" type="ORF">F442_05968</name>
</gene>
<dbReference type="EMBL" id="ANIY01001279">
    <property type="protein sequence ID" value="ETP48261.1"/>
    <property type="molecule type" value="Genomic_DNA"/>
</dbReference>
<feature type="region of interest" description="Disordered" evidence="1">
    <location>
        <begin position="1"/>
        <end position="119"/>
    </location>
</feature>
<evidence type="ECO:0000256" key="1">
    <source>
        <dbReference type="SAM" id="MobiDB-lite"/>
    </source>
</evidence>
<dbReference type="AlphaFoldDB" id="W2ZMS6"/>
<feature type="compositionally biased region" description="Polar residues" evidence="1">
    <location>
        <begin position="93"/>
        <end position="103"/>
    </location>
</feature>
<proteinExistence type="predicted"/>
<feature type="non-terminal residue" evidence="2">
    <location>
        <position position="1"/>
    </location>
</feature>
<accession>W2ZMS6</accession>